<sequence length="144" mass="16434">METPITNMQQLQARITLLQLKKVEDEVYFNQKFTAIKEKILAPVNFVKGLFAHKSLQGHADWATRFGRIFVPMLLNRTILRKQGVVIKAVASLLSQKLVKPSLFNTEVLASWVDKATSFIKRKTKKERRYGADDYGIPPESETA</sequence>
<evidence type="ECO:0000313" key="2">
    <source>
        <dbReference type="Proteomes" id="UP000283433"/>
    </source>
</evidence>
<dbReference type="OrthoDB" id="709278at2"/>
<accession>A0A419S8G0</accession>
<name>A0A419S8G0_9SPHI</name>
<gene>
    <name evidence="1" type="ORF">BCY91_15535</name>
</gene>
<proteinExistence type="predicted"/>
<organism evidence="1 2">
    <name type="scientific">Pelobium manganitolerans</name>
    <dbReference type="NCBI Taxonomy" id="1842495"/>
    <lineage>
        <taxon>Bacteria</taxon>
        <taxon>Pseudomonadati</taxon>
        <taxon>Bacteroidota</taxon>
        <taxon>Sphingobacteriia</taxon>
        <taxon>Sphingobacteriales</taxon>
        <taxon>Sphingobacteriaceae</taxon>
        <taxon>Pelobium</taxon>
    </lineage>
</organism>
<evidence type="ECO:0000313" key="1">
    <source>
        <dbReference type="EMBL" id="RKD18217.1"/>
    </source>
</evidence>
<dbReference type="Proteomes" id="UP000283433">
    <property type="component" value="Unassembled WGS sequence"/>
</dbReference>
<dbReference type="AlphaFoldDB" id="A0A419S8G0"/>
<dbReference type="EMBL" id="MBTA01000005">
    <property type="protein sequence ID" value="RKD18217.1"/>
    <property type="molecule type" value="Genomic_DNA"/>
</dbReference>
<dbReference type="RefSeq" id="WP_120180934.1">
    <property type="nucleotide sequence ID" value="NZ_MBTA01000005.1"/>
</dbReference>
<reference evidence="1 2" key="1">
    <citation type="submission" date="2016-07" db="EMBL/GenBank/DDBJ databases">
        <title>Genome of Pelobium manganitolerans.</title>
        <authorList>
            <person name="Wu S."/>
            <person name="Wang G."/>
        </authorList>
    </citation>
    <scope>NUCLEOTIDE SEQUENCE [LARGE SCALE GENOMIC DNA]</scope>
    <source>
        <strain evidence="1 2">YS-25</strain>
    </source>
</reference>
<comment type="caution">
    <text evidence="1">The sequence shown here is derived from an EMBL/GenBank/DDBJ whole genome shotgun (WGS) entry which is preliminary data.</text>
</comment>
<keyword evidence="2" id="KW-1185">Reference proteome</keyword>
<protein>
    <submittedName>
        <fullName evidence="1">Uncharacterized protein</fullName>
    </submittedName>
</protein>